<dbReference type="GeneID" id="85449478"/>
<evidence type="ECO:0000313" key="3">
    <source>
        <dbReference type="Proteomes" id="UP001230504"/>
    </source>
</evidence>
<name>A0AAD8Q5Y0_9PEZI</name>
<keyword evidence="3" id="KW-1185">Reference proteome</keyword>
<dbReference type="AlphaFoldDB" id="A0AAD8Q5Y0"/>
<evidence type="ECO:0000313" key="2">
    <source>
        <dbReference type="EMBL" id="KAK1595856.1"/>
    </source>
</evidence>
<accession>A0AAD8Q5Y0</accession>
<sequence>MRSHRPSAGLFYLVSFGSGLVLSRDIQVGEVPESRSSGLPVSQHVPHQEPIATARTNAIDGLAQHPKLHKEVIRLSRFGSPLLLRMWSFSHCNPNSSVFLSTTIRGR</sequence>
<gene>
    <name evidence="2" type="ORF">LY79DRAFT_94780</name>
</gene>
<feature type="chain" id="PRO_5042236241" description="Secreted protein" evidence="1">
    <location>
        <begin position="24"/>
        <end position="107"/>
    </location>
</feature>
<keyword evidence="1" id="KW-0732">Signal</keyword>
<reference evidence="2" key="1">
    <citation type="submission" date="2021-06" db="EMBL/GenBank/DDBJ databases">
        <title>Comparative genomics, transcriptomics and evolutionary studies reveal genomic signatures of adaptation to plant cell wall in hemibiotrophic fungi.</title>
        <authorList>
            <consortium name="DOE Joint Genome Institute"/>
            <person name="Baroncelli R."/>
            <person name="Diaz J.F."/>
            <person name="Benocci T."/>
            <person name="Peng M."/>
            <person name="Battaglia E."/>
            <person name="Haridas S."/>
            <person name="Andreopoulos W."/>
            <person name="Labutti K."/>
            <person name="Pangilinan J."/>
            <person name="Floch G.L."/>
            <person name="Makela M.R."/>
            <person name="Henrissat B."/>
            <person name="Grigoriev I.V."/>
            <person name="Crouch J.A."/>
            <person name="De Vries R.P."/>
            <person name="Sukno S.A."/>
            <person name="Thon M.R."/>
        </authorList>
    </citation>
    <scope>NUCLEOTIDE SEQUENCE</scope>
    <source>
        <strain evidence="2">CBS 125086</strain>
    </source>
</reference>
<organism evidence="2 3">
    <name type="scientific">Colletotrichum navitas</name>
    <dbReference type="NCBI Taxonomy" id="681940"/>
    <lineage>
        <taxon>Eukaryota</taxon>
        <taxon>Fungi</taxon>
        <taxon>Dikarya</taxon>
        <taxon>Ascomycota</taxon>
        <taxon>Pezizomycotina</taxon>
        <taxon>Sordariomycetes</taxon>
        <taxon>Hypocreomycetidae</taxon>
        <taxon>Glomerellales</taxon>
        <taxon>Glomerellaceae</taxon>
        <taxon>Colletotrichum</taxon>
        <taxon>Colletotrichum graminicola species complex</taxon>
    </lineage>
</organism>
<dbReference type="RefSeq" id="XP_060416833.1">
    <property type="nucleotide sequence ID" value="XM_060565238.1"/>
</dbReference>
<protein>
    <recommendedName>
        <fullName evidence="4">Secreted protein</fullName>
    </recommendedName>
</protein>
<comment type="caution">
    <text evidence="2">The sequence shown here is derived from an EMBL/GenBank/DDBJ whole genome shotgun (WGS) entry which is preliminary data.</text>
</comment>
<dbReference type="EMBL" id="JAHLJV010000014">
    <property type="protein sequence ID" value="KAK1595856.1"/>
    <property type="molecule type" value="Genomic_DNA"/>
</dbReference>
<proteinExistence type="predicted"/>
<feature type="signal peptide" evidence="1">
    <location>
        <begin position="1"/>
        <end position="23"/>
    </location>
</feature>
<evidence type="ECO:0000256" key="1">
    <source>
        <dbReference type="SAM" id="SignalP"/>
    </source>
</evidence>
<evidence type="ECO:0008006" key="4">
    <source>
        <dbReference type="Google" id="ProtNLM"/>
    </source>
</evidence>
<dbReference type="Proteomes" id="UP001230504">
    <property type="component" value="Unassembled WGS sequence"/>
</dbReference>